<dbReference type="EMBL" id="JAKWJU010000002">
    <property type="protein sequence ID" value="MCH6162910.1"/>
    <property type="molecule type" value="Genomic_DNA"/>
</dbReference>
<feature type="region of interest" description="Disordered" evidence="4">
    <location>
        <begin position="1"/>
        <end position="31"/>
    </location>
</feature>
<dbReference type="PANTHER" id="PTHR11475">
    <property type="entry name" value="OXIDASE/PEROXIDASE"/>
    <property type="match status" value="1"/>
</dbReference>
<comment type="subcellular location">
    <subcellularLocation>
        <location evidence="1">Secreted</location>
    </subcellularLocation>
</comment>
<dbReference type="InterPro" id="IPR010255">
    <property type="entry name" value="Haem_peroxidase_sf"/>
</dbReference>
<dbReference type="GO" id="GO:0004601">
    <property type="term" value="F:peroxidase activity"/>
    <property type="evidence" value="ECO:0007669"/>
    <property type="project" value="UniProtKB-KW"/>
</dbReference>
<evidence type="ECO:0000313" key="6">
    <source>
        <dbReference type="Proteomes" id="UP001166784"/>
    </source>
</evidence>
<dbReference type="Gene3D" id="1.10.640.10">
    <property type="entry name" value="Haem peroxidase domain superfamily, animal type"/>
    <property type="match status" value="1"/>
</dbReference>
<evidence type="ECO:0000256" key="3">
    <source>
        <dbReference type="ARBA" id="ARBA00023180"/>
    </source>
</evidence>
<reference evidence="5" key="2">
    <citation type="journal article" date="2023" name="Int. J. Syst. Evol. Microbiol.">
        <title>Streptomyces marispadix sp. nov., isolated from marine beach sediment of the Northern Coast of Portugal.</title>
        <authorList>
            <person name="dos Santos J.D.N."/>
            <person name="Vitorino I.R."/>
            <person name="Kallscheuer N."/>
            <person name="Srivastava A."/>
            <person name="Krautwurst S."/>
            <person name="Marz M."/>
            <person name="Jogler C."/>
            <person name="Lobo Da Cunha A."/>
            <person name="Catita J."/>
            <person name="Goncalves H."/>
            <person name="Gonzalez I."/>
            <person name="Reyes F."/>
            <person name="Lage O.M."/>
        </authorList>
    </citation>
    <scope>NUCLEOTIDE SEQUENCE</scope>
    <source>
        <strain evidence="5">M600PL45_2</strain>
    </source>
</reference>
<evidence type="ECO:0000313" key="5">
    <source>
        <dbReference type="EMBL" id="MCH6162910.1"/>
    </source>
</evidence>
<comment type="caution">
    <text evidence="5">The sequence shown here is derived from an EMBL/GenBank/DDBJ whole genome shotgun (WGS) entry which is preliminary data.</text>
</comment>
<keyword evidence="6" id="KW-1185">Reference proteome</keyword>
<gene>
    <name evidence="5" type="ORF">MMA15_21725</name>
</gene>
<keyword evidence="2" id="KW-0964">Secreted</keyword>
<reference evidence="5" key="1">
    <citation type="submission" date="2022-03" db="EMBL/GenBank/DDBJ databases">
        <authorList>
            <person name="Santos J.D.N."/>
            <person name="Kallscheuer N."/>
            <person name="Jogler C."/>
            <person name="Lage O.M."/>
        </authorList>
    </citation>
    <scope>NUCLEOTIDE SEQUENCE</scope>
    <source>
        <strain evidence="5">M600PL45_2</strain>
    </source>
</reference>
<dbReference type="PANTHER" id="PTHR11475:SF4">
    <property type="entry name" value="CHORION PEROXIDASE"/>
    <property type="match status" value="1"/>
</dbReference>
<organism evidence="5 6">
    <name type="scientific">Streptomyces marispadix</name>
    <dbReference type="NCBI Taxonomy" id="2922868"/>
    <lineage>
        <taxon>Bacteria</taxon>
        <taxon>Bacillati</taxon>
        <taxon>Actinomycetota</taxon>
        <taxon>Actinomycetes</taxon>
        <taxon>Kitasatosporales</taxon>
        <taxon>Streptomycetaceae</taxon>
        <taxon>Streptomyces</taxon>
    </lineage>
</organism>
<keyword evidence="5" id="KW-0560">Oxidoreductase</keyword>
<dbReference type="CDD" id="cd09819">
    <property type="entry name" value="An_peroxidase_bacterial_1"/>
    <property type="match status" value="1"/>
</dbReference>
<proteinExistence type="predicted"/>
<dbReference type="InterPro" id="IPR019791">
    <property type="entry name" value="Haem_peroxidase_animal"/>
</dbReference>
<name>A0ABS9T305_9ACTN</name>
<dbReference type="InterPro" id="IPR037120">
    <property type="entry name" value="Haem_peroxidase_sf_animal"/>
</dbReference>
<keyword evidence="5" id="KW-0575">Peroxidase</keyword>
<keyword evidence="3" id="KW-0325">Glycoprotein</keyword>
<feature type="compositionally biased region" description="Low complexity" evidence="4">
    <location>
        <begin position="1"/>
        <end position="20"/>
    </location>
</feature>
<sequence>MSVMHGSSSRVINSSSGSFGRMFPDLPARRPTGLERAKEFGLPGGKMDGGQTTEEQENPNFPAGFTYLGQFIDHDLTLDALSELGQHSDPSTLADARTPRLDMDNLYGAGPVVSDHLYDRDSYQTKLLHSADGVDFARTEQGTALIGDPRNDENMLLGQFHLALIKFHNAVVDALRAGRITDALGQKLAPKPPDEPGDVQPGVPLEQLLDVENYYNTVFAKAQQLVRWHYQWIVVHEFLMRAGDPELVRDVEKNGPQFFKPGESVVMPVEFAAAAFRFGHPTIRSSYRVNEDFTGKIFPDDPEADPEPRTDLRGGPVLPRHAVDWRYFFPVPGRVRPQNGKRIDAVLNSQLLDLPVSAVPGAKEGALARPVASLVVRNLLRSETLGLPSGQDVARKVGETPLTDEELESSGPAYLWYYVLKEAEVRAGGLHLGPVGTRIVAEVLIGLLDADPTSYRSAYPDWRPTLADGYGRFTPSDLLRFAGVVEADGDYGAAGFDDDFDDDDDDEDDD</sequence>
<dbReference type="Pfam" id="PF03098">
    <property type="entry name" value="An_peroxidase"/>
    <property type="match status" value="1"/>
</dbReference>
<dbReference type="RefSeq" id="WP_241061787.1">
    <property type="nucleotide sequence ID" value="NZ_JAKWJU010000002.1"/>
</dbReference>
<accession>A0ABS9T305</accession>
<evidence type="ECO:0000256" key="2">
    <source>
        <dbReference type="ARBA" id="ARBA00022525"/>
    </source>
</evidence>
<dbReference type="Proteomes" id="UP001166784">
    <property type="component" value="Unassembled WGS sequence"/>
</dbReference>
<evidence type="ECO:0000256" key="4">
    <source>
        <dbReference type="SAM" id="MobiDB-lite"/>
    </source>
</evidence>
<evidence type="ECO:0000256" key="1">
    <source>
        <dbReference type="ARBA" id="ARBA00004613"/>
    </source>
</evidence>
<protein>
    <submittedName>
        <fullName evidence="5">Heme peroxidase family protein</fullName>
    </submittedName>
</protein>
<feature type="region of interest" description="Disordered" evidence="4">
    <location>
        <begin position="38"/>
        <end position="57"/>
    </location>
</feature>
<dbReference type="SUPFAM" id="SSF48113">
    <property type="entry name" value="Heme-dependent peroxidases"/>
    <property type="match status" value="1"/>
</dbReference>